<feature type="domain" description="Methyltransferase type 11" evidence="4">
    <location>
        <begin position="52"/>
        <end position="144"/>
    </location>
</feature>
<accession>A0A1G7VY72</accession>
<dbReference type="AlphaFoldDB" id="A0A1G7VY72"/>
<sequence length="303" mass="32271">MSPPRLFDRALLRHRRDRAAPRLEIAGDLLEAAAERLIDRLDDTTRRFPRVLDLGCHDGRLGRRLIGRPGVERLVQCDLSAAMAARAAAAVPGALTVIADEEALPFAPESFDLVISSLSLGLVNDLPGTLAQVRRLLAPDGLFLAGVLGGATLGELRAALGEAEIAEEGGLSPRVHPMLDVRDAGDLLARAGLALPVADREPVTLSYSSPLALMAEARALGQSNLMHERRRRPLRRGTLGAALAAYQAAHEDDTGRVTATVEWLTLTAWAPHPDQPRPAPRGSGQMPLAEALEGAVCPTTPPE</sequence>
<dbReference type="GO" id="GO:0008757">
    <property type="term" value="F:S-adenosylmethionine-dependent methyltransferase activity"/>
    <property type="evidence" value="ECO:0007669"/>
    <property type="project" value="InterPro"/>
</dbReference>
<dbReference type="Proteomes" id="UP000217076">
    <property type="component" value="Unassembled WGS sequence"/>
</dbReference>
<dbReference type="OrthoDB" id="9793723at2"/>
<evidence type="ECO:0000256" key="2">
    <source>
        <dbReference type="ARBA" id="ARBA00022679"/>
    </source>
</evidence>
<dbReference type="CDD" id="cd02440">
    <property type="entry name" value="AdoMet_MTases"/>
    <property type="match status" value="1"/>
</dbReference>
<dbReference type="PANTHER" id="PTHR13090:SF1">
    <property type="entry name" value="ARGININE-HYDROXYLASE NDUFAF5, MITOCHONDRIAL"/>
    <property type="match status" value="1"/>
</dbReference>
<dbReference type="Gene3D" id="3.40.50.150">
    <property type="entry name" value="Vaccinia Virus protein VP39"/>
    <property type="match status" value="1"/>
</dbReference>
<evidence type="ECO:0000259" key="4">
    <source>
        <dbReference type="Pfam" id="PF08241"/>
    </source>
</evidence>
<dbReference type="Pfam" id="PF08241">
    <property type="entry name" value="Methyltransf_11"/>
    <property type="match status" value="1"/>
</dbReference>
<dbReference type="SUPFAM" id="SSF53335">
    <property type="entry name" value="S-adenosyl-L-methionine-dependent methyltransferases"/>
    <property type="match status" value="1"/>
</dbReference>
<dbReference type="InterPro" id="IPR013216">
    <property type="entry name" value="Methyltransf_11"/>
</dbReference>
<organism evidence="5 6">
    <name type="scientific">Roseospirillum parvum</name>
    <dbReference type="NCBI Taxonomy" id="83401"/>
    <lineage>
        <taxon>Bacteria</taxon>
        <taxon>Pseudomonadati</taxon>
        <taxon>Pseudomonadota</taxon>
        <taxon>Alphaproteobacteria</taxon>
        <taxon>Rhodospirillales</taxon>
        <taxon>Rhodospirillaceae</taxon>
        <taxon>Roseospirillum</taxon>
    </lineage>
</organism>
<keyword evidence="2 5" id="KW-0808">Transferase</keyword>
<protein>
    <submittedName>
        <fullName evidence="5">Methyltransferase domain-containing protein</fullName>
    </submittedName>
</protein>
<keyword evidence="1 5" id="KW-0489">Methyltransferase</keyword>
<dbReference type="RefSeq" id="WP_092615324.1">
    <property type="nucleotide sequence ID" value="NZ_FNCV01000002.1"/>
</dbReference>
<feature type="region of interest" description="Disordered" evidence="3">
    <location>
        <begin position="270"/>
        <end position="303"/>
    </location>
</feature>
<dbReference type="InterPro" id="IPR050602">
    <property type="entry name" value="Malonyl-ACP_OMT"/>
</dbReference>
<name>A0A1G7VY72_9PROT</name>
<gene>
    <name evidence="5" type="ORF">SAMN05421742_10212</name>
</gene>
<proteinExistence type="predicted"/>
<evidence type="ECO:0000313" key="5">
    <source>
        <dbReference type="EMBL" id="SDG64724.1"/>
    </source>
</evidence>
<dbReference type="PANTHER" id="PTHR13090">
    <property type="entry name" value="ARGININE-HYDROXYLASE NDUFAF5, MITOCHONDRIAL"/>
    <property type="match status" value="1"/>
</dbReference>
<dbReference type="GO" id="GO:0032259">
    <property type="term" value="P:methylation"/>
    <property type="evidence" value="ECO:0007669"/>
    <property type="project" value="UniProtKB-KW"/>
</dbReference>
<evidence type="ECO:0000256" key="3">
    <source>
        <dbReference type="SAM" id="MobiDB-lite"/>
    </source>
</evidence>
<dbReference type="InterPro" id="IPR029063">
    <property type="entry name" value="SAM-dependent_MTases_sf"/>
</dbReference>
<evidence type="ECO:0000313" key="6">
    <source>
        <dbReference type="Proteomes" id="UP000217076"/>
    </source>
</evidence>
<dbReference type="EMBL" id="FNCV01000002">
    <property type="protein sequence ID" value="SDG64724.1"/>
    <property type="molecule type" value="Genomic_DNA"/>
</dbReference>
<keyword evidence="6" id="KW-1185">Reference proteome</keyword>
<evidence type="ECO:0000256" key="1">
    <source>
        <dbReference type="ARBA" id="ARBA00022603"/>
    </source>
</evidence>
<dbReference type="STRING" id="83401.SAMN05421742_10212"/>
<reference evidence="6" key="1">
    <citation type="submission" date="2016-10" db="EMBL/GenBank/DDBJ databases">
        <authorList>
            <person name="Varghese N."/>
            <person name="Submissions S."/>
        </authorList>
    </citation>
    <scope>NUCLEOTIDE SEQUENCE [LARGE SCALE GENOMIC DNA]</scope>
    <source>
        <strain evidence="6">930I</strain>
    </source>
</reference>